<dbReference type="GO" id="GO:0003677">
    <property type="term" value="F:DNA binding"/>
    <property type="evidence" value="ECO:0007669"/>
    <property type="project" value="UniProtKB-KW"/>
</dbReference>
<evidence type="ECO:0000256" key="6">
    <source>
        <dbReference type="ARBA" id="ARBA00024937"/>
    </source>
</evidence>
<name>A0ABW2QAQ6_9MICO</name>
<dbReference type="RefSeq" id="WP_382392285.1">
    <property type="nucleotide sequence ID" value="NZ_JBHTCQ010000001.1"/>
</dbReference>
<dbReference type="SUPFAM" id="SSF100950">
    <property type="entry name" value="NagB/RpiA/CoA transferase-like"/>
    <property type="match status" value="1"/>
</dbReference>
<evidence type="ECO:0000313" key="8">
    <source>
        <dbReference type="EMBL" id="MFC7404670.1"/>
    </source>
</evidence>
<reference evidence="9" key="1">
    <citation type="journal article" date="2019" name="Int. J. Syst. Evol. Microbiol.">
        <title>The Global Catalogue of Microorganisms (GCM) 10K type strain sequencing project: providing services to taxonomists for standard genome sequencing and annotation.</title>
        <authorList>
            <consortium name="The Broad Institute Genomics Platform"/>
            <consortium name="The Broad Institute Genome Sequencing Center for Infectious Disease"/>
            <person name="Wu L."/>
            <person name="Ma J."/>
        </authorList>
    </citation>
    <scope>NUCLEOTIDE SEQUENCE [LARGE SCALE GENOMIC DNA]</scope>
    <source>
        <strain evidence="9">JCM 1490</strain>
    </source>
</reference>
<dbReference type="PANTHER" id="PTHR30363:SF4">
    <property type="entry name" value="GLYCEROL-3-PHOSPHATE REGULON REPRESSOR"/>
    <property type="match status" value="1"/>
</dbReference>
<evidence type="ECO:0000256" key="5">
    <source>
        <dbReference type="ARBA" id="ARBA00023163"/>
    </source>
</evidence>
<comment type="caution">
    <text evidence="8">The sequence shown here is derived from an EMBL/GenBank/DDBJ whole genome shotgun (WGS) entry which is preliminary data.</text>
</comment>
<evidence type="ECO:0000313" key="9">
    <source>
        <dbReference type="Proteomes" id="UP001596455"/>
    </source>
</evidence>
<organism evidence="8 9">
    <name type="scientific">Georgenia alba</name>
    <dbReference type="NCBI Taxonomy" id="2233858"/>
    <lineage>
        <taxon>Bacteria</taxon>
        <taxon>Bacillati</taxon>
        <taxon>Actinomycetota</taxon>
        <taxon>Actinomycetes</taxon>
        <taxon>Micrococcales</taxon>
        <taxon>Bogoriellaceae</taxon>
        <taxon>Georgenia</taxon>
    </lineage>
</organism>
<accession>A0ABW2QAQ6</accession>
<evidence type="ECO:0000256" key="2">
    <source>
        <dbReference type="ARBA" id="ARBA00022491"/>
    </source>
</evidence>
<proteinExistence type="predicted"/>
<dbReference type="Pfam" id="PF08220">
    <property type="entry name" value="HTH_DeoR"/>
    <property type="match status" value="1"/>
</dbReference>
<keyword evidence="5" id="KW-0804">Transcription</keyword>
<dbReference type="Gene3D" id="3.40.50.1360">
    <property type="match status" value="1"/>
</dbReference>
<dbReference type="InterPro" id="IPR018356">
    <property type="entry name" value="Tscrpt_reg_HTH_DeoR_CS"/>
</dbReference>
<gene>
    <name evidence="8" type="ORF">ACFQQL_06075</name>
</gene>
<protein>
    <recommendedName>
        <fullName evidence="1">Lactose phosphotransferase system repressor</fullName>
    </recommendedName>
</protein>
<dbReference type="PROSITE" id="PS00894">
    <property type="entry name" value="HTH_DEOR_1"/>
    <property type="match status" value="1"/>
</dbReference>
<evidence type="ECO:0000259" key="7">
    <source>
        <dbReference type="PROSITE" id="PS51000"/>
    </source>
</evidence>
<keyword evidence="9" id="KW-1185">Reference proteome</keyword>
<dbReference type="InterPro" id="IPR036390">
    <property type="entry name" value="WH_DNA-bd_sf"/>
</dbReference>
<dbReference type="PANTHER" id="PTHR30363">
    <property type="entry name" value="HTH-TYPE TRANSCRIPTIONAL REGULATOR SRLR-RELATED"/>
    <property type="match status" value="1"/>
</dbReference>
<keyword evidence="3" id="KW-0805">Transcription regulation</keyword>
<keyword evidence="4 8" id="KW-0238">DNA-binding</keyword>
<dbReference type="InterPro" id="IPR001034">
    <property type="entry name" value="DeoR_HTH"/>
</dbReference>
<dbReference type="SMART" id="SM00420">
    <property type="entry name" value="HTH_DEOR"/>
    <property type="match status" value="1"/>
</dbReference>
<dbReference type="Proteomes" id="UP001596455">
    <property type="component" value="Unassembled WGS sequence"/>
</dbReference>
<sequence>MGASQPSRASAATARRAEIMRLLQIHGFQSVTHLAGLLDVSDMTVRRDLRRLAEAGELRVVHGGASLLHGTLRTADFTSRGAQAREAKRRMARRAVELVEPGSTVAIDAGTTTFEAAAALPRTFDGCVISHSVPVLQHALSLSDAQVIGLGGELLAASQAFIGQQTIDALAGLHADVLLLGAAAVRPSGTFVATDLERPTKQALISSADRVVLMADHTKFTAAAPVRLGVLDQIDTLVTDRPLDPSLARVFDEAGVTVLSTDPSD</sequence>
<dbReference type="EMBL" id="JBHTCQ010000001">
    <property type="protein sequence ID" value="MFC7404670.1"/>
    <property type="molecule type" value="Genomic_DNA"/>
</dbReference>
<dbReference type="SUPFAM" id="SSF46785">
    <property type="entry name" value="Winged helix' DNA-binding domain"/>
    <property type="match status" value="1"/>
</dbReference>
<dbReference type="SMART" id="SM01134">
    <property type="entry name" value="DeoRC"/>
    <property type="match status" value="1"/>
</dbReference>
<dbReference type="InterPro" id="IPR036388">
    <property type="entry name" value="WH-like_DNA-bd_sf"/>
</dbReference>
<feature type="domain" description="HTH deoR-type" evidence="7">
    <location>
        <begin position="12"/>
        <end position="67"/>
    </location>
</feature>
<dbReference type="Gene3D" id="1.10.10.10">
    <property type="entry name" value="Winged helix-like DNA-binding domain superfamily/Winged helix DNA-binding domain"/>
    <property type="match status" value="1"/>
</dbReference>
<dbReference type="PROSITE" id="PS51000">
    <property type="entry name" value="HTH_DEOR_2"/>
    <property type="match status" value="1"/>
</dbReference>
<evidence type="ECO:0000256" key="3">
    <source>
        <dbReference type="ARBA" id="ARBA00023015"/>
    </source>
</evidence>
<dbReference type="InterPro" id="IPR014036">
    <property type="entry name" value="DeoR-like_C"/>
</dbReference>
<evidence type="ECO:0000256" key="4">
    <source>
        <dbReference type="ARBA" id="ARBA00023125"/>
    </source>
</evidence>
<comment type="function">
    <text evidence="6">Repressor of the lactose catabolism operon. Galactose-6-phosphate is the inducer.</text>
</comment>
<evidence type="ECO:0000256" key="1">
    <source>
        <dbReference type="ARBA" id="ARBA00021390"/>
    </source>
</evidence>
<dbReference type="PRINTS" id="PR00037">
    <property type="entry name" value="HTHLACR"/>
</dbReference>
<dbReference type="InterPro" id="IPR037171">
    <property type="entry name" value="NagB/RpiA_transferase-like"/>
</dbReference>
<dbReference type="Pfam" id="PF00455">
    <property type="entry name" value="DeoRC"/>
    <property type="match status" value="1"/>
</dbReference>
<keyword evidence="2" id="KW-0678">Repressor</keyword>
<dbReference type="InterPro" id="IPR050313">
    <property type="entry name" value="Carb_Metab_HTH_regulators"/>
</dbReference>